<evidence type="ECO:0000256" key="8">
    <source>
        <dbReference type="ARBA" id="ARBA00060041"/>
    </source>
</evidence>
<gene>
    <name evidence="10" type="primary">murJ</name>
    <name evidence="12" type="ORF">SAMN04488075_0613</name>
</gene>
<dbReference type="PANTHER" id="PTHR47019">
    <property type="entry name" value="LIPID II FLIPPASE MURJ"/>
    <property type="match status" value="1"/>
</dbReference>
<evidence type="ECO:0000313" key="13">
    <source>
        <dbReference type="Proteomes" id="UP000199125"/>
    </source>
</evidence>
<dbReference type="HAMAP" id="MF_02078">
    <property type="entry name" value="MurJ_MviN"/>
    <property type="match status" value="1"/>
</dbReference>
<proteinExistence type="inferred from homology"/>
<comment type="subcellular location">
    <subcellularLocation>
        <location evidence="10">Cell inner membrane</location>
        <topology evidence="10">Multi-pass membrane protein</topology>
    </subcellularLocation>
    <subcellularLocation>
        <location evidence="1">Cell membrane</location>
        <topology evidence="1">Multi-pass membrane protein</topology>
    </subcellularLocation>
</comment>
<keyword evidence="10 11" id="KW-0961">Cell wall biogenesis/degradation</keyword>
<evidence type="ECO:0000256" key="11">
    <source>
        <dbReference type="PIRNR" id="PIRNR002869"/>
    </source>
</evidence>
<dbReference type="PIRSF" id="PIRSF002869">
    <property type="entry name" value="MviN"/>
    <property type="match status" value="1"/>
</dbReference>
<evidence type="ECO:0000256" key="5">
    <source>
        <dbReference type="ARBA" id="ARBA00022984"/>
    </source>
</evidence>
<dbReference type="UniPathway" id="UPA00219"/>
<name>A0A1H6K2Q1_9RHOB</name>
<evidence type="ECO:0000256" key="10">
    <source>
        <dbReference type="HAMAP-Rule" id="MF_02078"/>
    </source>
</evidence>
<keyword evidence="10 11" id="KW-0813">Transport</keyword>
<feature type="transmembrane region" description="Helical" evidence="10">
    <location>
        <begin position="95"/>
        <end position="118"/>
    </location>
</feature>
<evidence type="ECO:0000256" key="7">
    <source>
        <dbReference type="ARBA" id="ARBA00023136"/>
    </source>
</evidence>
<feature type="transmembrane region" description="Helical" evidence="10">
    <location>
        <begin position="232"/>
        <end position="253"/>
    </location>
</feature>
<dbReference type="Pfam" id="PF03023">
    <property type="entry name" value="MurJ"/>
    <property type="match status" value="1"/>
</dbReference>
<dbReference type="CDD" id="cd13123">
    <property type="entry name" value="MATE_MurJ_like"/>
    <property type="match status" value="1"/>
</dbReference>
<feature type="transmembrane region" description="Helical" evidence="10">
    <location>
        <begin position="273"/>
        <end position="294"/>
    </location>
</feature>
<feature type="transmembrane region" description="Helical" evidence="10">
    <location>
        <begin position="388"/>
        <end position="412"/>
    </location>
</feature>
<dbReference type="GO" id="GO:0008360">
    <property type="term" value="P:regulation of cell shape"/>
    <property type="evidence" value="ECO:0007669"/>
    <property type="project" value="UniProtKB-UniRule"/>
</dbReference>
<feature type="transmembrane region" description="Helical" evidence="10">
    <location>
        <begin position="138"/>
        <end position="156"/>
    </location>
</feature>
<comment type="similarity">
    <text evidence="9 10 11">Belongs to the MurJ/MviN family.</text>
</comment>
<comment type="pathway">
    <text evidence="10">Cell wall biogenesis; peptidoglycan biosynthesis.</text>
</comment>
<dbReference type="NCBIfam" id="TIGR01695">
    <property type="entry name" value="murJ_mviN"/>
    <property type="match status" value="1"/>
</dbReference>
<accession>A0A1H6K2Q1</accession>
<keyword evidence="10" id="KW-0997">Cell inner membrane</keyword>
<sequence length="514" mass="55241">MQGRQRGGLVRGFVSVGLWTFLSRVSGFVRDILMAAWLGTGPVVEAFFVALSLPNMFRRFFAEGAFNTAFVPMFSRKLEGGEDPQKFAQDAFSGLAFVVAVFSAVAMIAMPGLVWLMAAGFAADERFDLAVEYGRITFPYILLISLASMISGVLNANGRFTAAAAAPVLLNLLFIAGLVLGRVLGWDLGLTLAWATPITGVAQLALVWWDAARNGWRLVPHRPRLTPDMKRLLTIALPAIFAGGVVQINLLVGRQVGSFFEGAIGWLNYSDRLYQLPLGVVGAAVAVVLLPELARRLRAGDESGGQSALSRATEFGMFLTLPAAFAIAVIAVPMVATLFQRGAFDAHDTAMTAQALVVYALGLPAFVLQKILQPLYFAREDTRTPFRYAVNSMVVNAAAAFGLMGVVGFLAAALGTTLAAWVMVTQLWWGTRGMGQSARFDARLRRTVPRILLSSALMAAALWFLRARLAADGEGDVAGLAILVFGGAAIYFALSFATGAISLAELRAYTRRRR</sequence>
<dbReference type="InterPro" id="IPR004268">
    <property type="entry name" value="MurJ"/>
</dbReference>
<feature type="transmembrane region" description="Helical" evidence="10">
    <location>
        <begin position="9"/>
        <end position="26"/>
    </location>
</feature>
<keyword evidence="4 10" id="KW-0133">Cell shape</keyword>
<feature type="transmembrane region" description="Helical" evidence="10">
    <location>
        <begin position="351"/>
        <end position="368"/>
    </location>
</feature>
<dbReference type="Proteomes" id="UP000199125">
    <property type="component" value="Unassembled WGS sequence"/>
</dbReference>
<dbReference type="GO" id="GO:0015648">
    <property type="term" value="F:lipid-linked peptidoglycan transporter activity"/>
    <property type="evidence" value="ECO:0007669"/>
    <property type="project" value="UniProtKB-UniRule"/>
</dbReference>
<protein>
    <recommendedName>
        <fullName evidence="10">Probable lipid II flippase MurJ</fullName>
    </recommendedName>
</protein>
<dbReference type="EMBL" id="FNXG01000001">
    <property type="protein sequence ID" value="SEH65677.1"/>
    <property type="molecule type" value="Genomic_DNA"/>
</dbReference>
<keyword evidence="3 10" id="KW-0812">Transmembrane</keyword>
<keyword evidence="2 10" id="KW-1003">Cell membrane</keyword>
<comment type="function">
    <text evidence="8 10 11">Involved in peptidoglycan biosynthesis. Transports lipid-linked peptidoglycan precursors from the inner to the outer leaflet of the cytoplasmic membrane.</text>
</comment>
<keyword evidence="13" id="KW-1185">Reference proteome</keyword>
<keyword evidence="7 10" id="KW-0472">Membrane</keyword>
<evidence type="ECO:0000256" key="1">
    <source>
        <dbReference type="ARBA" id="ARBA00004651"/>
    </source>
</evidence>
<evidence type="ECO:0000313" key="12">
    <source>
        <dbReference type="EMBL" id="SEH65677.1"/>
    </source>
</evidence>
<dbReference type="GO" id="GO:0005886">
    <property type="term" value="C:plasma membrane"/>
    <property type="evidence" value="ECO:0007669"/>
    <property type="project" value="UniProtKB-SubCell"/>
</dbReference>
<dbReference type="GO" id="GO:0071555">
    <property type="term" value="P:cell wall organization"/>
    <property type="evidence" value="ECO:0007669"/>
    <property type="project" value="UniProtKB-UniRule"/>
</dbReference>
<dbReference type="STRING" id="65735.SAMN04488075_0613"/>
<feature type="transmembrane region" description="Helical" evidence="10">
    <location>
        <begin position="477"/>
        <end position="504"/>
    </location>
</feature>
<keyword evidence="5 10" id="KW-0573">Peptidoglycan synthesis</keyword>
<feature type="transmembrane region" description="Helical" evidence="10">
    <location>
        <begin position="315"/>
        <end position="339"/>
    </location>
</feature>
<evidence type="ECO:0000256" key="9">
    <source>
        <dbReference type="ARBA" id="ARBA00061532"/>
    </source>
</evidence>
<feature type="transmembrane region" description="Helical" evidence="10">
    <location>
        <begin position="192"/>
        <end position="211"/>
    </location>
</feature>
<feature type="transmembrane region" description="Helical" evidence="10">
    <location>
        <begin position="447"/>
        <end position="465"/>
    </location>
</feature>
<evidence type="ECO:0000256" key="6">
    <source>
        <dbReference type="ARBA" id="ARBA00022989"/>
    </source>
</evidence>
<dbReference type="InterPro" id="IPR051050">
    <property type="entry name" value="Lipid_II_flippase_MurJ/MviN"/>
</dbReference>
<evidence type="ECO:0000256" key="4">
    <source>
        <dbReference type="ARBA" id="ARBA00022960"/>
    </source>
</evidence>
<feature type="transmembrane region" description="Helical" evidence="10">
    <location>
        <begin position="32"/>
        <end position="53"/>
    </location>
</feature>
<feature type="transmembrane region" description="Helical" evidence="10">
    <location>
        <begin position="168"/>
        <end position="186"/>
    </location>
</feature>
<feature type="transmembrane region" description="Helical" evidence="10">
    <location>
        <begin position="418"/>
        <end position="435"/>
    </location>
</feature>
<organism evidence="12 13">
    <name type="scientific">Paracoccus alkenifer</name>
    <dbReference type="NCBI Taxonomy" id="65735"/>
    <lineage>
        <taxon>Bacteria</taxon>
        <taxon>Pseudomonadati</taxon>
        <taxon>Pseudomonadota</taxon>
        <taxon>Alphaproteobacteria</taxon>
        <taxon>Rhodobacterales</taxon>
        <taxon>Paracoccaceae</taxon>
        <taxon>Paracoccus</taxon>
    </lineage>
</organism>
<dbReference type="RefSeq" id="WP_090845177.1">
    <property type="nucleotide sequence ID" value="NZ_FNXG01000001.1"/>
</dbReference>
<dbReference type="AlphaFoldDB" id="A0A1H6K2Q1"/>
<dbReference type="PRINTS" id="PR01806">
    <property type="entry name" value="VIRFACTRMVIN"/>
</dbReference>
<dbReference type="GO" id="GO:0034204">
    <property type="term" value="P:lipid translocation"/>
    <property type="evidence" value="ECO:0007669"/>
    <property type="project" value="TreeGrafter"/>
</dbReference>
<dbReference type="OrthoDB" id="9816572at2"/>
<evidence type="ECO:0000256" key="3">
    <source>
        <dbReference type="ARBA" id="ARBA00022692"/>
    </source>
</evidence>
<evidence type="ECO:0000256" key="2">
    <source>
        <dbReference type="ARBA" id="ARBA00022475"/>
    </source>
</evidence>
<dbReference type="PANTHER" id="PTHR47019:SF1">
    <property type="entry name" value="LIPID II FLIPPASE MURJ"/>
    <property type="match status" value="1"/>
</dbReference>
<keyword evidence="6 10" id="KW-1133">Transmembrane helix</keyword>
<reference evidence="13" key="1">
    <citation type="submission" date="2016-10" db="EMBL/GenBank/DDBJ databases">
        <authorList>
            <person name="Varghese N."/>
            <person name="Submissions S."/>
        </authorList>
    </citation>
    <scope>NUCLEOTIDE SEQUENCE [LARGE SCALE GENOMIC DNA]</scope>
    <source>
        <strain evidence="13">DSM 11593</strain>
    </source>
</reference>
<dbReference type="GO" id="GO:0009252">
    <property type="term" value="P:peptidoglycan biosynthetic process"/>
    <property type="evidence" value="ECO:0007669"/>
    <property type="project" value="UniProtKB-UniRule"/>
</dbReference>